<comment type="similarity">
    <text evidence="2">Belongs to the bacteroidetes fimbrillin superfamily. FimA/Mfa1 family.</text>
</comment>
<dbReference type="Pfam" id="PF06321">
    <property type="entry name" value="P_gingi_FimA"/>
    <property type="match status" value="1"/>
</dbReference>
<keyword evidence="3" id="KW-0732">Signal</keyword>
<evidence type="ECO:0000259" key="5">
    <source>
        <dbReference type="Pfam" id="PF06321"/>
    </source>
</evidence>
<dbReference type="InterPro" id="IPR032594">
    <property type="entry name" value="DUF4906"/>
</dbReference>
<evidence type="ECO:0000256" key="1">
    <source>
        <dbReference type="ARBA" id="ARBA00004561"/>
    </source>
</evidence>
<evidence type="ECO:0000313" key="8">
    <source>
        <dbReference type="Proteomes" id="UP001319045"/>
    </source>
</evidence>
<reference evidence="7 8" key="1">
    <citation type="journal article" date="2022" name="Int. J. Syst. Evol. Microbiol.">
        <title>Prevotella herbatica sp. nov., a plant polysaccharide-decomposing anaerobic bacterium isolated from a methanogenic reactor.</title>
        <authorList>
            <person name="Uek A."/>
            <person name="Tonouchi A."/>
            <person name="Kaku N."/>
            <person name="Ueki K."/>
        </authorList>
    </citation>
    <scope>NUCLEOTIDE SEQUENCE [LARGE SCALE GENOMIC DNA]</scope>
    <source>
        <strain evidence="7 8">WR041</strain>
    </source>
</reference>
<evidence type="ECO:0000256" key="2">
    <source>
        <dbReference type="ARBA" id="ARBA00006011"/>
    </source>
</evidence>
<proteinExistence type="inferred from homology"/>
<sequence>MDDMLDENKDAATLTVKIAQQDPTTVTRAISDAIENVNVLVFDAQGHLIGSTYASSSPTSVYVSAREGSGCTVCAIANTGSSSYFDGISTLTELQAKVTPALGTADALGAKSNEILYGTIPDVTLSSGANTQTVSLRRLYSKYTFTITPSSDIAITGYQLCNVPNECYIASGNTSNPTTGFSGLNYDAVATPVYAGTVVTAGPYYIYENLAGTASASNTAELRTAANAPTGSSYLLITARGTGYNAGWTSTYRVYLGGVTNATSPVLDYTNFNINRDFNYQCNIAISGSGANDVRVTYTPTTSTRTNVYFGDATVGNYLYADGTNGPTFKSGQTVGIIYSSELTQNQYNAGCRHGRALALKDAYNGTLSWTNSSSQVSPYPDQTVYPYCQDFKTSFQDVSSGYDALSANSSYVTNTNNPAWYYCTTYSDGTTHTGLLANRKWYLPSAGDWWDIMENLCTWTASEMTTIKSQRANSSGMGTIISKTGYYSTFDTKLSAGGAGSPLKHNNYYWSASEYNSDNAVIVLFYSSRVNVDVYSKAYSFSFYVRAVLAY</sequence>
<protein>
    <recommendedName>
        <fullName evidence="9">Fibrobacter succinogenes major paralogous domain-containing protein</fullName>
    </recommendedName>
</protein>
<keyword evidence="8" id="KW-1185">Reference proteome</keyword>
<dbReference type="Proteomes" id="UP001319045">
    <property type="component" value="Chromosome"/>
</dbReference>
<comment type="subcellular location">
    <subcellularLocation>
        <location evidence="1">Fimbrium</location>
    </subcellularLocation>
</comment>
<accession>A0ABN6EFV5</accession>
<feature type="domain" description="Major fimbrial subunit protein N-terminal" evidence="5">
    <location>
        <begin position="12"/>
        <end position="129"/>
    </location>
</feature>
<name>A0ABN6EFV5_9BACT</name>
<evidence type="ECO:0008006" key="9">
    <source>
        <dbReference type="Google" id="ProtNLM"/>
    </source>
</evidence>
<dbReference type="InterPro" id="IPR029141">
    <property type="entry name" value="FimA_N"/>
</dbReference>
<evidence type="ECO:0000256" key="4">
    <source>
        <dbReference type="ARBA" id="ARBA00023263"/>
    </source>
</evidence>
<dbReference type="Gene3D" id="2.60.40.2580">
    <property type="match status" value="1"/>
</dbReference>
<dbReference type="EMBL" id="AP024484">
    <property type="protein sequence ID" value="BCS84760.1"/>
    <property type="molecule type" value="Genomic_DNA"/>
</dbReference>
<organism evidence="7 8">
    <name type="scientific">Prevotella herbatica</name>
    <dbReference type="NCBI Taxonomy" id="2801997"/>
    <lineage>
        <taxon>Bacteria</taxon>
        <taxon>Pseudomonadati</taxon>
        <taxon>Bacteroidota</taxon>
        <taxon>Bacteroidia</taxon>
        <taxon>Bacteroidales</taxon>
        <taxon>Prevotellaceae</taxon>
        <taxon>Prevotella</taxon>
    </lineage>
</organism>
<dbReference type="Pfam" id="PF16249">
    <property type="entry name" value="DUF4906"/>
    <property type="match status" value="1"/>
</dbReference>
<evidence type="ECO:0000259" key="6">
    <source>
        <dbReference type="Pfam" id="PF16249"/>
    </source>
</evidence>
<gene>
    <name evidence="7" type="ORF">prwr041_06530</name>
</gene>
<feature type="domain" description="DUF4906" evidence="6">
    <location>
        <begin position="202"/>
        <end position="284"/>
    </location>
</feature>
<keyword evidence="4" id="KW-0281">Fimbrium</keyword>
<evidence type="ECO:0000256" key="3">
    <source>
        <dbReference type="ARBA" id="ARBA00022729"/>
    </source>
</evidence>
<evidence type="ECO:0000313" key="7">
    <source>
        <dbReference type="EMBL" id="BCS84760.1"/>
    </source>
</evidence>